<evidence type="ECO:0000313" key="2">
    <source>
        <dbReference type="EMBL" id="GHF27386.1"/>
    </source>
</evidence>
<evidence type="ECO:0000313" key="3">
    <source>
        <dbReference type="Proteomes" id="UP000638313"/>
    </source>
</evidence>
<gene>
    <name evidence="2" type="ORF">GCM10010218_05420</name>
</gene>
<dbReference type="EMBL" id="BNBD01000001">
    <property type="protein sequence ID" value="GHF27386.1"/>
    <property type="molecule type" value="Genomic_DNA"/>
</dbReference>
<keyword evidence="3" id="KW-1185">Reference proteome</keyword>
<protein>
    <recommendedName>
        <fullName evidence="1">DUF3631 domain-containing protein</fullName>
    </recommendedName>
</protein>
<proteinExistence type="predicted"/>
<reference evidence="2" key="1">
    <citation type="journal article" date="2014" name="Int. J. Syst. Evol. Microbiol.">
        <title>Complete genome sequence of Corynebacterium casei LMG S-19264T (=DSM 44701T), isolated from a smear-ripened cheese.</title>
        <authorList>
            <consortium name="US DOE Joint Genome Institute (JGI-PGF)"/>
            <person name="Walter F."/>
            <person name="Albersmeier A."/>
            <person name="Kalinowski J."/>
            <person name="Ruckert C."/>
        </authorList>
    </citation>
    <scope>NUCLEOTIDE SEQUENCE</scope>
    <source>
        <strain evidence="2">JCM 4059</strain>
    </source>
</reference>
<name>A0A919EA13_9ACTN</name>
<feature type="domain" description="DUF3631" evidence="1">
    <location>
        <begin position="118"/>
        <end position="202"/>
    </location>
</feature>
<reference evidence="2" key="2">
    <citation type="submission" date="2020-09" db="EMBL/GenBank/DDBJ databases">
        <authorList>
            <person name="Sun Q."/>
            <person name="Ohkuma M."/>
        </authorList>
    </citation>
    <scope>NUCLEOTIDE SEQUENCE</scope>
    <source>
        <strain evidence="2">JCM 4059</strain>
    </source>
</reference>
<dbReference type="InterPro" id="IPR022081">
    <property type="entry name" value="DUF3631"/>
</dbReference>
<evidence type="ECO:0000259" key="1">
    <source>
        <dbReference type="Pfam" id="PF12307"/>
    </source>
</evidence>
<accession>A0A919EA13</accession>
<organism evidence="2 3">
    <name type="scientific">Streptomyces mashuensis</name>
    <dbReference type="NCBI Taxonomy" id="33904"/>
    <lineage>
        <taxon>Bacteria</taxon>
        <taxon>Bacillati</taxon>
        <taxon>Actinomycetota</taxon>
        <taxon>Actinomycetes</taxon>
        <taxon>Kitasatosporales</taxon>
        <taxon>Streptomycetaceae</taxon>
        <taxon>Streptomyces</taxon>
    </lineage>
</organism>
<comment type="caution">
    <text evidence="2">The sequence shown here is derived from an EMBL/GenBank/DDBJ whole genome shotgun (WGS) entry which is preliminary data.</text>
</comment>
<sequence>MTLLVDLLLDAPNPEQHCPRSGVASTRGRDIFEAIERVRRADENLAQAVARALSTDGTAVSENPVLDEAIEWPMQVLVGVDLLVDPIAFDDQKSAGRAVHPSPTLCACEAPGTGPLREILRACRGAFSAHGDPTALSTTALLDSCHPGMLAQRADTTTPEFTARDLAEQLKPLGIRPGNVTVSRGVRRKGYRYADFVDAWLRHTPDLSVDRHVSGCRP</sequence>
<dbReference type="Proteomes" id="UP000638313">
    <property type="component" value="Unassembled WGS sequence"/>
</dbReference>
<dbReference type="Pfam" id="PF12307">
    <property type="entry name" value="DUF3631"/>
    <property type="match status" value="1"/>
</dbReference>
<dbReference type="AlphaFoldDB" id="A0A919EA13"/>
<dbReference type="RefSeq" id="WP_190127702.1">
    <property type="nucleotide sequence ID" value="NZ_BNBD01000001.1"/>
</dbReference>